<proteinExistence type="predicted"/>
<evidence type="ECO:0000313" key="2">
    <source>
        <dbReference type="Proteomes" id="UP000776252"/>
    </source>
</evidence>
<dbReference type="EMBL" id="JAHLDV010000072">
    <property type="protein sequence ID" value="MBU3161545.1"/>
    <property type="molecule type" value="Genomic_DNA"/>
</dbReference>
<organism evidence="1 2">
    <name type="scientific">Clostridium frigoris</name>
    <dbReference type="NCBI Taxonomy" id="205327"/>
    <lineage>
        <taxon>Bacteria</taxon>
        <taxon>Bacillati</taxon>
        <taxon>Bacillota</taxon>
        <taxon>Clostridia</taxon>
        <taxon>Eubacteriales</taxon>
        <taxon>Clostridiaceae</taxon>
        <taxon>Clostridium</taxon>
    </lineage>
</organism>
<accession>A0ABS6BY83</accession>
<gene>
    <name evidence="1" type="ORF">KPL37_17705</name>
</gene>
<reference evidence="1 2" key="1">
    <citation type="submission" date="2021-06" db="EMBL/GenBank/DDBJ databases">
        <title>Clostridia strains as spoilage organisms.</title>
        <authorList>
            <person name="Wambui J."/>
            <person name="Stephan R."/>
            <person name="Stevens M.J.A."/>
        </authorList>
    </citation>
    <scope>NUCLEOTIDE SEQUENCE [LARGE SCALE GENOMIC DNA]</scope>
    <source>
        <strain evidence="1 2">DSM 14204</strain>
    </source>
</reference>
<protein>
    <recommendedName>
        <fullName evidence="3">DUF4145 domain-containing protein</fullName>
    </recommendedName>
</protein>
<evidence type="ECO:0008006" key="3">
    <source>
        <dbReference type="Google" id="ProtNLM"/>
    </source>
</evidence>
<comment type="caution">
    <text evidence="1">The sequence shown here is derived from an EMBL/GenBank/DDBJ whole genome shotgun (WGS) entry which is preliminary data.</text>
</comment>
<dbReference type="Proteomes" id="UP000776252">
    <property type="component" value="Unassembled WGS sequence"/>
</dbReference>
<evidence type="ECO:0000313" key="1">
    <source>
        <dbReference type="EMBL" id="MBU3161545.1"/>
    </source>
</evidence>
<name>A0ABS6BY83_9CLOT</name>
<sequence length="172" mass="20739">MGEMNKTELKKFEDNMLELKNKLERFHLDINSENPMQIILKGNLYIEYALRERLKEHLENPEILECDKLTFDQLARLVFSLGLLPVDIFKTVTEVNHIRNLYSHDLKYNFNEEEYRKLEITFSSDFKNMYLLFLSKNKYPINTLIKLQTAIFTIWQLITNRYNMLESSKIYK</sequence>
<dbReference type="RefSeq" id="WP_216151407.1">
    <property type="nucleotide sequence ID" value="NZ_JAHLDV010000072.1"/>
</dbReference>
<keyword evidence="2" id="KW-1185">Reference proteome</keyword>